<dbReference type="Proteomes" id="UP001594288">
    <property type="component" value="Unassembled WGS sequence"/>
</dbReference>
<comment type="caution">
    <text evidence="2">The sequence shown here is derived from an EMBL/GenBank/DDBJ whole genome shotgun (WGS) entry which is preliminary data.</text>
</comment>
<proteinExistence type="predicted"/>
<protein>
    <recommendedName>
        <fullName evidence="4">DUF3108 domain-containing protein</fullName>
    </recommendedName>
</protein>
<keyword evidence="3" id="KW-1185">Reference proteome</keyword>
<feature type="signal peptide" evidence="1">
    <location>
        <begin position="1"/>
        <end position="27"/>
    </location>
</feature>
<evidence type="ECO:0008006" key="4">
    <source>
        <dbReference type="Google" id="ProtNLM"/>
    </source>
</evidence>
<feature type="chain" id="PRO_5045533912" description="DUF3108 domain-containing protein" evidence="1">
    <location>
        <begin position="28"/>
        <end position="322"/>
    </location>
</feature>
<sequence>MTSRLTTAGVLGVILTAMLMCSSVAQALEQAESVLNRSYDLGGERSEEAQYYKMESRLMTHLPDGTLQGTDVFRLGLEYLPAGLAGGEAPEITCFYFTVQLADSPEVAIPDLKNWSYTLDRTGTDEKGQVFGIDHARFESVVDANGKGLPSHLTYHVYNAFVDFHSFCDVFAEPMTDGNGIQDLTRIGDKIVHEAAYSEPPVNLGSNVMEGSYFRNGRITLEFKGLSLVGGRPCALLEYDSGQSSFKMKVLPMPDLEVETAGSSHYRGDIHKDLESNWVRKATLSEWVVSETTLPMPPGKLNSVNERSIIILNVGEDEGLAD</sequence>
<evidence type="ECO:0000313" key="2">
    <source>
        <dbReference type="EMBL" id="MFC1799761.1"/>
    </source>
</evidence>
<gene>
    <name evidence="2" type="ORF">ACFL2Z_02485</name>
</gene>
<name>A0ABV6YNX7_UNCEI</name>
<dbReference type="EMBL" id="JBHPEI010000028">
    <property type="protein sequence ID" value="MFC1799761.1"/>
    <property type="molecule type" value="Genomic_DNA"/>
</dbReference>
<reference evidence="2 3" key="1">
    <citation type="submission" date="2024-09" db="EMBL/GenBank/DDBJ databases">
        <authorList>
            <person name="D'Angelo T."/>
        </authorList>
    </citation>
    <scope>NUCLEOTIDE SEQUENCE [LARGE SCALE GENOMIC DNA]</scope>
    <source>
        <strain evidence="2">SAG AM-311-F02</strain>
    </source>
</reference>
<keyword evidence="1" id="KW-0732">Signal</keyword>
<evidence type="ECO:0000256" key="1">
    <source>
        <dbReference type="SAM" id="SignalP"/>
    </source>
</evidence>
<organism evidence="2 3">
    <name type="scientific">Eiseniibacteriota bacterium</name>
    <dbReference type="NCBI Taxonomy" id="2212470"/>
    <lineage>
        <taxon>Bacteria</taxon>
        <taxon>Candidatus Eiseniibacteriota</taxon>
    </lineage>
</organism>
<evidence type="ECO:0000313" key="3">
    <source>
        <dbReference type="Proteomes" id="UP001594288"/>
    </source>
</evidence>
<accession>A0ABV6YNX7</accession>